<dbReference type="PANTHER" id="PTHR10160:SF19">
    <property type="entry name" value="PROTON-TRANSLOCATING NAD(P)(+) TRANSHYDROGENASE"/>
    <property type="match status" value="1"/>
</dbReference>
<keyword evidence="6" id="KW-1278">Translocase</keyword>
<dbReference type="CDD" id="cd05304">
    <property type="entry name" value="Rubrum_tdh"/>
    <property type="match status" value="1"/>
</dbReference>
<evidence type="ECO:0000313" key="12">
    <source>
        <dbReference type="Proteomes" id="UP000649232"/>
    </source>
</evidence>
<evidence type="ECO:0000256" key="6">
    <source>
        <dbReference type="ARBA" id="ARBA00022967"/>
    </source>
</evidence>
<reference evidence="11 12" key="1">
    <citation type="submission" date="2020-12" db="EMBL/GenBank/DDBJ databases">
        <title>Draft genome sequences of nine environmental bacterial isolates colonizing plastic.</title>
        <authorList>
            <person name="Borre I."/>
            <person name="Sonnenschein E.C."/>
        </authorList>
    </citation>
    <scope>NUCLEOTIDE SEQUENCE [LARGE SCALE GENOMIC DNA]</scope>
    <source>
        <strain evidence="11 12">IB30</strain>
    </source>
</reference>
<feature type="domain" description="Alanine dehydrogenase/pyridine nucleotide transhydrogenase NAD(H)-binding" evidence="9">
    <location>
        <begin position="149"/>
        <end position="313"/>
    </location>
</feature>
<evidence type="ECO:0000256" key="1">
    <source>
        <dbReference type="ARBA" id="ARBA00003943"/>
    </source>
</evidence>
<protein>
    <recommendedName>
        <fullName evidence="3">proton-translocating NAD(P)(+) transhydrogenase</fullName>
        <ecNumber evidence="3">7.1.1.1</ecNumber>
    </recommendedName>
</protein>
<dbReference type="SUPFAM" id="SSF51735">
    <property type="entry name" value="NAD(P)-binding Rossmann-fold domains"/>
    <property type="match status" value="1"/>
</dbReference>
<sequence>MPTIAFPAEMKAGEKRCSLLPVNVKAYKLLGADVLIESGLGQHIHVTDEEYIEAGASVSSTRDELLAQGDIVLSLHKLSEDDVAHVKQDALVVSYLDPFNEPNFVDTLCSKGLTSISMEMIPRISRCQKMDALSSQASLAGYVMVMQSVNTLANVLPMMMTPAGTLKPAKVFIIGAGVAGLQAIATAKRLGASVTAFDTRTVVAEQVRSLGAKFLDIDLGETGETGQGYAQALTPEQMQIQQREQAKCIADSDIVITTAQLFGRKPPVLIKQDTIASMRPGSVIVDMAAETGGNVEGSVSGETVTIHGVNVIGTGAWANGVAKHATQMYASNLYNLISEFWSKDDNRFALDIEDEVQSGCIITYQGKVVNKMISDFYAAQKQTTNDGVA</sequence>
<dbReference type="SUPFAM" id="SSF52283">
    <property type="entry name" value="Formate/glycerate dehydrogenase catalytic domain-like"/>
    <property type="match status" value="1"/>
</dbReference>
<dbReference type="RefSeq" id="WP_198824302.1">
    <property type="nucleotide sequence ID" value="NZ_JAEILT010000009.1"/>
</dbReference>
<evidence type="ECO:0000256" key="2">
    <source>
        <dbReference type="ARBA" id="ARBA00005689"/>
    </source>
</evidence>
<dbReference type="EMBL" id="JAEILT010000009">
    <property type="protein sequence ID" value="MBJ2136392.1"/>
    <property type="molecule type" value="Genomic_DNA"/>
</dbReference>
<evidence type="ECO:0000256" key="7">
    <source>
        <dbReference type="ARBA" id="ARBA00023027"/>
    </source>
</evidence>
<comment type="caution">
    <text evidence="11">The sequence shown here is derived from an EMBL/GenBank/DDBJ whole genome shotgun (WGS) entry which is preliminary data.</text>
</comment>
<evidence type="ECO:0000256" key="4">
    <source>
        <dbReference type="ARBA" id="ARBA00022741"/>
    </source>
</evidence>
<comment type="similarity">
    <text evidence="2">Belongs to the AlaDH/PNT family.</text>
</comment>
<dbReference type="Proteomes" id="UP000649232">
    <property type="component" value="Unassembled WGS sequence"/>
</dbReference>
<evidence type="ECO:0000256" key="8">
    <source>
        <dbReference type="ARBA" id="ARBA00048202"/>
    </source>
</evidence>
<dbReference type="SMART" id="SM01003">
    <property type="entry name" value="AlaDh_PNT_N"/>
    <property type="match status" value="1"/>
</dbReference>
<name>A0ABS0WD41_9ALTE</name>
<evidence type="ECO:0000259" key="10">
    <source>
        <dbReference type="SMART" id="SM01003"/>
    </source>
</evidence>
<dbReference type="Pfam" id="PF01262">
    <property type="entry name" value="AlaDh_PNT_C"/>
    <property type="match status" value="1"/>
</dbReference>
<dbReference type="SMART" id="SM01002">
    <property type="entry name" value="AlaDh_PNT_C"/>
    <property type="match status" value="1"/>
</dbReference>
<dbReference type="EC" id="7.1.1.1" evidence="3"/>
<keyword evidence="7" id="KW-0520">NAD</keyword>
<dbReference type="InterPro" id="IPR036291">
    <property type="entry name" value="NAD(P)-bd_dom_sf"/>
</dbReference>
<comment type="catalytic activity">
    <reaction evidence="8">
        <text>NAD(+) + NADPH + H(+)(in) = NADH + NADP(+) + H(+)(out)</text>
        <dbReference type="Rhea" id="RHEA:47992"/>
        <dbReference type="ChEBI" id="CHEBI:15378"/>
        <dbReference type="ChEBI" id="CHEBI:57540"/>
        <dbReference type="ChEBI" id="CHEBI:57783"/>
        <dbReference type="ChEBI" id="CHEBI:57945"/>
        <dbReference type="ChEBI" id="CHEBI:58349"/>
        <dbReference type="EC" id="7.1.1.1"/>
    </reaction>
</comment>
<feature type="domain" description="Alanine dehydrogenase/pyridine nucleotide transhydrogenase N-terminal" evidence="10">
    <location>
        <begin position="5"/>
        <end position="140"/>
    </location>
</feature>
<keyword evidence="4" id="KW-0547">Nucleotide-binding</keyword>
<dbReference type="InterPro" id="IPR007886">
    <property type="entry name" value="AlaDH/PNT_N"/>
</dbReference>
<dbReference type="InterPro" id="IPR007698">
    <property type="entry name" value="AlaDH/PNT_NAD(H)-bd"/>
</dbReference>
<evidence type="ECO:0000259" key="9">
    <source>
        <dbReference type="SMART" id="SM01002"/>
    </source>
</evidence>
<accession>A0ABS0WD41</accession>
<evidence type="ECO:0000256" key="3">
    <source>
        <dbReference type="ARBA" id="ARBA00012943"/>
    </source>
</evidence>
<evidence type="ECO:0000313" key="11">
    <source>
        <dbReference type="EMBL" id="MBJ2136392.1"/>
    </source>
</evidence>
<organism evidence="11 12">
    <name type="scientific">Paraglaciecola chathamensis</name>
    <dbReference type="NCBI Taxonomy" id="368405"/>
    <lineage>
        <taxon>Bacteria</taxon>
        <taxon>Pseudomonadati</taxon>
        <taxon>Pseudomonadota</taxon>
        <taxon>Gammaproteobacteria</taxon>
        <taxon>Alteromonadales</taxon>
        <taxon>Alteromonadaceae</taxon>
        <taxon>Paraglaciecola</taxon>
    </lineage>
</organism>
<dbReference type="Pfam" id="PF05222">
    <property type="entry name" value="AlaDh_PNT_N"/>
    <property type="match status" value="1"/>
</dbReference>
<proteinExistence type="inferred from homology"/>
<dbReference type="InterPro" id="IPR008143">
    <property type="entry name" value="Ala_DH/PNT_CS2"/>
</dbReference>
<dbReference type="Gene3D" id="3.40.50.720">
    <property type="entry name" value="NAD(P)-binding Rossmann-like Domain"/>
    <property type="match status" value="2"/>
</dbReference>
<keyword evidence="5" id="KW-0521">NADP</keyword>
<comment type="function">
    <text evidence="1">The transhydrogenation between NADH and NADP is coupled to respiration and ATP hydrolysis and functions as a proton pump across the membrane.</text>
</comment>
<dbReference type="PROSITE" id="PS00837">
    <property type="entry name" value="ALADH_PNT_2"/>
    <property type="match status" value="1"/>
</dbReference>
<dbReference type="PANTHER" id="PTHR10160">
    <property type="entry name" value="NAD(P) TRANSHYDROGENASE"/>
    <property type="match status" value="1"/>
</dbReference>
<gene>
    <name evidence="11" type="ORF">JEU11_08015</name>
</gene>
<evidence type="ECO:0000256" key="5">
    <source>
        <dbReference type="ARBA" id="ARBA00022857"/>
    </source>
</evidence>